<evidence type="ECO:0000256" key="1">
    <source>
        <dbReference type="SAM" id="Phobius"/>
    </source>
</evidence>
<keyword evidence="1" id="KW-0472">Membrane</keyword>
<feature type="transmembrane region" description="Helical" evidence="1">
    <location>
        <begin position="12"/>
        <end position="35"/>
    </location>
</feature>
<sequence>MNTTGEDGNVTIEAAIAAATLILITGIIVAGLATLSAHIAATHTASATARALAIGETPTTPPNTTITWEITDNWVTVTATHTAPLGNQTATATFPAENLP</sequence>
<keyword evidence="3" id="KW-1185">Reference proteome</keyword>
<accession>A0A1L7CDH5</accession>
<dbReference type="KEGG" id="caqu:CAQU_00940"/>
<gene>
    <name evidence="2" type="ORF">CAQU_00940</name>
</gene>
<evidence type="ECO:0000313" key="2">
    <source>
        <dbReference type="EMBL" id="APT83879.1"/>
    </source>
</evidence>
<evidence type="ECO:0008006" key="4">
    <source>
        <dbReference type="Google" id="ProtNLM"/>
    </source>
</evidence>
<protein>
    <recommendedName>
        <fullName evidence="4">Pilus assembly protein TadE</fullName>
    </recommendedName>
</protein>
<organism evidence="2 3">
    <name type="scientific">Corynebacterium aquilae DSM 44791</name>
    <dbReference type="NCBI Taxonomy" id="1431546"/>
    <lineage>
        <taxon>Bacteria</taxon>
        <taxon>Bacillati</taxon>
        <taxon>Actinomycetota</taxon>
        <taxon>Actinomycetes</taxon>
        <taxon>Mycobacteriales</taxon>
        <taxon>Corynebacteriaceae</taxon>
        <taxon>Corynebacterium</taxon>
    </lineage>
</organism>
<keyword evidence="1" id="KW-0812">Transmembrane</keyword>
<proteinExistence type="predicted"/>
<reference evidence="2 3" key="1">
    <citation type="submission" date="2014-08" db="EMBL/GenBank/DDBJ databases">
        <title>Complete genome sequence of Corynebacterium aquilae S-613T(T) (=DSM 44791(T)), isolated from the choana of a healthy golden eagle.</title>
        <authorList>
            <person name="Ruckert C."/>
            <person name="Albersmeier A."/>
            <person name="Winkler A."/>
            <person name="Kalinowski J."/>
        </authorList>
    </citation>
    <scope>NUCLEOTIDE SEQUENCE [LARGE SCALE GENOMIC DNA]</scope>
    <source>
        <strain evidence="2 3">S-613</strain>
    </source>
</reference>
<name>A0A1L7CDH5_9CORY</name>
<keyword evidence="1" id="KW-1133">Transmembrane helix</keyword>
<dbReference type="AlphaFoldDB" id="A0A1L7CDH5"/>
<dbReference type="RefSeq" id="WP_075724426.1">
    <property type="nucleotide sequence ID" value="NZ_CP009245.1"/>
</dbReference>
<dbReference type="EMBL" id="CP009245">
    <property type="protein sequence ID" value="APT83879.1"/>
    <property type="molecule type" value="Genomic_DNA"/>
</dbReference>
<dbReference type="Proteomes" id="UP000185478">
    <property type="component" value="Chromosome"/>
</dbReference>
<dbReference type="STRING" id="1431546.CAQU_00940"/>
<evidence type="ECO:0000313" key="3">
    <source>
        <dbReference type="Proteomes" id="UP000185478"/>
    </source>
</evidence>